<gene>
    <name evidence="2" type="ORF">OKIOD_LOCUS727</name>
</gene>
<feature type="coiled-coil region" evidence="1">
    <location>
        <begin position="25"/>
        <end position="101"/>
    </location>
</feature>
<keyword evidence="1" id="KW-0175">Coiled coil</keyword>
<sequence>MNEFKKTLQDELTLFYNAKTDLHLVKEENKRLKDIEDRLNRTKKELEDSKIANCEFQQKIEDLEEDKAILDCAKKDAEERATNLSRQVVRMKMEIRELTSNNEKLQIGN</sequence>
<accession>A0ABN7RMR1</accession>
<dbReference type="EMBL" id="OU015568">
    <property type="protein sequence ID" value="CAG5079105.1"/>
    <property type="molecule type" value="Genomic_DNA"/>
</dbReference>
<protein>
    <submittedName>
        <fullName evidence="2">Oidioi.mRNA.OKI2018_I69.PAR.g9169.t1.cds</fullName>
    </submittedName>
</protein>
<proteinExistence type="predicted"/>
<evidence type="ECO:0000256" key="1">
    <source>
        <dbReference type="SAM" id="Coils"/>
    </source>
</evidence>
<dbReference type="SUPFAM" id="SSF58018">
    <property type="entry name" value="Coiled-coil dimerization domain from cortexillin I"/>
    <property type="match status" value="1"/>
</dbReference>
<evidence type="ECO:0000313" key="3">
    <source>
        <dbReference type="Proteomes" id="UP001158576"/>
    </source>
</evidence>
<evidence type="ECO:0000313" key="2">
    <source>
        <dbReference type="EMBL" id="CAG5079105.1"/>
    </source>
</evidence>
<organism evidence="2 3">
    <name type="scientific">Oikopleura dioica</name>
    <name type="common">Tunicate</name>
    <dbReference type="NCBI Taxonomy" id="34765"/>
    <lineage>
        <taxon>Eukaryota</taxon>
        <taxon>Metazoa</taxon>
        <taxon>Chordata</taxon>
        <taxon>Tunicata</taxon>
        <taxon>Appendicularia</taxon>
        <taxon>Copelata</taxon>
        <taxon>Oikopleuridae</taxon>
        <taxon>Oikopleura</taxon>
    </lineage>
</organism>
<keyword evidence="3" id="KW-1185">Reference proteome</keyword>
<reference evidence="2 3" key="1">
    <citation type="submission" date="2021-04" db="EMBL/GenBank/DDBJ databases">
        <authorList>
            <person name="Bliznina A."/>
        </authorList>
    </citation>
    <scope>NUCLEOTIDE SEQUENCE [LARGE SCALE GENOMIC DNA]</scope>
</reference>
<dbReference type="Proteomes" id="UP001158576">
    <property type="component" value="Chromosome PAR"/>
</dbReference>
<name>A0ABN7RMR1_OIKDI</name>